<feature type="region of interest" description="Disordered" evidence="1">
    <location>
        <begin position="49"/>
        <end position="83"/>
    </location>
</feature>
<feature type="compositionally biased region" description="Basic and acidic residues" evidence="1">
    <location>
        <begin position="407"/>
        <end position="417"/>
    </location>
</feature>
<sequence>MSRPRRDPNRRRKIGILSGLSCLGCGGLALVVLLGLGVIGAVFAPPQPPARVPAASAEPSPSALTTAPEDAVSPTPTADPSTALGALSALPVQERGSKTGYDRDSFGWRQDVDRNGCDTRNDVLRRDLHDIILKRDTQGCVVLTGVLSPSPYSGAEVAFDRDNGAIDIDHVVALSDAWQSGASTWDKATRQQFANDPLNLLAVESELNRQKGDGDAATWLPPSTGHRCEYVALQIAVKAKYGLWVKPAEREAIERVLSTCEGQPAVTAALAWPAPGEGDGAREEPAPPTEAPPTEAPTTEAPTTEAAAPETTTAEPTTEAPVSYASCEEVRAAGKAPIRDGDPGFRAAFDGDGDGVGCESSSTRTSEPARERTSAPEDPEDEAPASYKNCDEVRAAGKAPIRAGDPGFRKKFDRDGDGVGCES</sequence>
<dbReference type="EMBL" id="JBHLSV010000010">
    <property type="protein sequence ID" value="MFC0674225.1"/>
    <property type="molecule type" value="Genomic_DNA"/>
</dbReference>
<gene>
    <name evidence="4" type="ORF">ACFFF6_09680</name>
</gene>
<feature type="domain" description="Excalibur calcium-binding" evidence="3">
    <location>
        <begin position="386"/>
        <end position="422"/>
    </location>
</feature>
<proteinExistence type="predicted"/>
<dbReference type="Pfam" id="PF05901">
    <property type="entry name" value="Excalibur"/>
    <property type="match status" value="2"/>
</dbReference>
<feature type="compositionally biased region" description="Low complexity" evidence="1">
    <location>
        <begin position="52"/>
        <end position="68"/>
    </location>
</feature>
<feature type="region of interest" description="Disordered" evidence="1">
    <location>
        <begin position="335"/>
        <end position="423"/>
    </location>
</feature>
<accession>A0ABV6RB59</accession>
<keyword evidence="5" id="KW-1185">Reference proteome</keyword>
<feature type="domain" description="Excalibur calcium-binding" evidence="3">
    <location>
        <begin position="323"/>
        <end position="359"/>
    </location>
</feature>
<reference evidence="4 5" key="1">
    <citation type="submission" date="2024-09" db="EMBL/GenBank/DDBJ databases">
        <authorList>
            <person name="Sun Q."/>
            <person name="Mori K."/>
        </authorList>
    </citation>
    <scope>NUCLEOTIDE SEQUENCE [LARGE SCALE GENOMIC DNA]</scope>
    <source>
        <strain evidence="4 5">CICC 10874</strain>
    </source>
</reference>
<evidence type="ECO:0000256" key="1">
    <source>
        <dbReference type="SAM" id="MobiDB-lite"/>
    </source>
</evidence>
<keyword evidence="2" id="KW-0472">Membrane</keyword>
<dbReference type="PANTHER" id="PTHR24094">
    <property type="entry name" value="SECRETED PROTEIN"/>
    <property type="match status" value="1"/>
</dbReference>
<evidence type="ECO:0000313" key="4">
    <source>
        <dbReference type="EMBL" id="MFC0674225.1"/>
    </source>
</evidence>
<dbReference type="PANTHER" id="PTHR24094:SF15">
    <property type="entry name" value="AMP-DEPENDENT SYNTHETASE_LIGASE DOMAIN-CONTAINING PROTEIN-RELATED"/>
    <property type="match status" value="1"/>
</dbReference>
<protein>
    <submittedName>
        <fullName evidence="4">Excalibur calcium-binding domain-containing protein</fullName>
    </submittedName>
</protein>
<name>A0ABV6RB59_9MICO</name>
<dbReference type="InterPro" id="IPR008613">
    <property type="entry name" value="Excalibur_Ca-bd_domain"/>
</dbReference>
<feature type="compositionally biased region" description="Low complexity" evidence="1">
    <location>
        <begin position="296"/>
        <end position="321"/>
    </location>
</feature>
<dbReference type="RefSeq" id="WP_376980159.1">
    <property type="nucleotide sequence ID" value="NZ_JBHLSV010000010.1"/>
</dbReference>
<evidence type="ECO:0000259" key="3">
    <source>
        <dbReference type="SMART" id="SM00894"/>
    </source>
</evidence>
<keyword evidence="2" id="KW-0812">Transmembrane</keyword>
<organism evidence="4 5">
    <name type="scientific">Brachybacterium hainanense</name>
    <dbReference type="NCBI Taxonomy" id="1541174"/>
    <lineage>
        <taxon>Bacteria</taxon>
        <taxon>Bacillati</taxon>
        <taxon>Actinomycetota</taxon>
        <taxon>Actinomycetes</taxon>
        <taxon>Micrococcales</taxon>
        <taxon>Dermabacteraceae</taxon>
        <taxon>Brachybacterium</taxon>
    </lineage>
</organism>
<feature type="region of interest" description="Disordered" evidence="1">
    <location>
        <begin position="271"/>
        <end position="323"/>
    </location>
</feature>
<keyword evidence="2" id="KW-1133">Transmembrane helix</keyword>
<dbReference type="InterPro" id="IPR011089">
    <property type="entry name" value="GmrSD_C"/>
</dbReference>
<evidence type="ECO:0000256" key="2">
    <source>
        <dbReference type="SAM" id="Phobius"/>
    </source>
</evidence>
<comment type="caution">
    <text evidence="4">The sequence shown here is derived from an EMBL/GenBank/DDBJ whole genome shotgun (WGS) entry which is preliminary data.</text>
</comment>
<dbReference type="Pfam" id="PF07510">
    <property type="entry name" value="GmrSD_C"/>
    <property type="match status" value="1"/>
</dbReference>
<dbReference type="SMART" id="SM00894">
    <property type="entry name" value="Excalibur"/>
    <property type="match status" value="2"/>
</dbReference>
<feature type="transmembrane region" description="Helical" evidence="2">
    <location>
        <begin position="20"/>
        <end position="44"/>
    </location>
</feature>
<feature type="compositionally biased region" description="Pro residues" evidence="1">
    <location>
        <begin position="286"/>
        <end position="295"/>
    </location>
</feature>
<evidence type="ECO:0000313" key="5">
    <source>
        <dbReference type="Proteomes" id="UP001589793"/>
    </source>
</evidence>
<dbReference type="Proteomes" id="UP001589793">
    <property type="component" value="Unassembled WGS sequence"/>
</dbReference>